<dbReference type="PANTHER" id="PTHR43394">
    <property type="entry name" value="ATP-DEPENDENT PERMEASE MDL1, MITOCHONDRIAL"/>
    <property type="match status" value="1"/>
</dbReference>
<dbReference type="SMART" id="SM00382">
    <property type="entry name" value="AAA"/>
    <property type="match status" value="1"/>
</dbReference>
<dbReference type="PROSITE" id="PS00211">
    <property type="entry name" value="ABC_TRANSPORTER_1"/>
    <property type="match status" value="1"/>
</dbReference>
<name>A0A3B1CFP6_9ZZZZ</name>
<keyword evidence="2 4" id="KW-0067">ATP-binding</keyword>
<organism evidence="4">
    <name type="scientific">hydrothermal vent metagenome</name>
    <dbReference type="NCBI Taxonomy" id="652676"/>
    <lineage>
        <taxon>unclassified sequences</taxon>
        <taxon>metagenomes</taxon>
        <taxon>ecological metagenomes</taxon>
    </lineage>
</organism>
<evidence type="ECO:0000256" key="1">
    <source>
        <dbReference type="ARBA" id="ARBA00022741"/>
    </source>
</evidence>
<dbReference type="Pfam" id="PF00005">
    <property type="entry name" value="ABC_tran"/>
    <property type="match status" value="1"/>
</dbReference>
<proteinExistence type="predicted"/>
<sequence>MTPIIEFKDISFSYPPDGTNGEKVIFRDFSLKVNPGDRLIIRGKSGCGKTTLLRLMAWLEEHGSGEVNCDGRPYSTYYPPDLRRQVSLVSQTPVMMDGSVKSNMALGLDEPVLEEVLLSWMDRFDLDRSLLERQAGSLSVGQRQRVAVIRNLLLKPKVLLLDEPTSGLDPESGEVFVTAMGRICEEEGLTLVWNSHNVSSLESIASSTLSLDGVVL</sequence>
<dbReference type="InterPro" id="IPR003439">
    <property type="entry name" value="ABC_transporter-like_ATP-bd"/>
</dbReference>
<dbReference type="InterPro" id="IPR027417">
    <property type="entry name" value="P-loop_NTPase"/>
</dbReference>
<dbReference type="SUPFAM" id="SSF52540">
    <property type="entry name" value="P-loop containing nucleoside triphosphate hydrolases"/>
    <property type="match status" value="1"/>
</dbReference>
<protein>
    <submittedName>
        <fullName evidence="4">Efflux ABC transporter, permease/ATP-binding protein</fullName>
    </submittedName>
</protein>
<evidence type="ECO:0000313" key="4">
    <source>
        <dbReference type="EMBL" id="VAX25381.1"/>
    </source>
</evidence>
<dbReference type="PROSITE" id="PS50893">
    <property type="entry name" value="ABC_TRANSPORTER_2"/>
    <property type="match status" value="1"/>
</dbReference>
<evidence type="ECO:0000256" key="2">
    <source>
        <dbReference type="ARBA" id="ARBA00022840"/>
    </source>
</evidence>
<dbReference type="GO" id="GO:0016887">
    <property type="term" value="F:ATP hydrolysis activity"/>
    <property type="evidence" value="ECO:0007669"/>
    <property type="project" value="InterPro"/>
</dbReference>
<gene>
    <name evidence="4" type="ORF">MNBD_NITROSPINAE03-1669</name>
</gene>
<reference evidence="4" key="1">
    <citation type="submission" date="2018-06" db="EMBL/GenBank/DDBJ databases">
        <authorList>
            <person name="Zhirakovskaya E."/>
        </authorList>
    </citation>
    <scope>NUCLEOTIDE SEQUENCE</scope>
</reference>
<keyword evidence="1" id="KW-0547">Nucleotide-binding</keyword>
<dbReference type="InterPro" id="IPR039421">
    <property type="entry name" value="Type_1_exporter"/>
</dbReference>
<accession>A0A3B1CFP6</accession>
<dbReference type="EMBL" id="UOGB01000328">
    <property type="protein sequence ID" value="VAX25381.1"/>
    <property type="molecule type" value="Genomic_DNA"/>
</dbReference>
<dbReference type="GO" id="GO:0005524">
    <property type="term" value="F:ATP binding"/>
    <property type="evidence" value="ECO:0007669"/>
    <property type="project" value="UniProtKB-KW"/>
</dbReference>
<dbReference type="Gene3D" id="3.40.50.300">
    <property type="entry name" value="P-loop containing nucleotide triphosphate hydrolases"/>
    <property type="match status" value="1"/>
</dbReference>
<dbReference type="AlphaFoldDB" id="A0A3B1CFP6"/>
<dbReference type="InterPro" id="IPR003593">
    <property type="entry name" value="AAA+_ATPase"/>
</dbReference>
<evidence type="ECO:0000259" key="3">
    <source>
        <dbReference type="PROSITE" id="PS50893"/>
    </source>
</evidence>
<dbReference type="InterPro" id="IPR017871">
    <property type="entry name" value="ABC_transporter-like_CS"/>
</dbReference>
<feature type="domain" description="ABC transporter" evidence="3">
    <location>
        <begin position="5"/>
        <end position="216"/>
    </location>
</feature>